<dbReference type="OrthoDB" id="10006207at2759"/>
<feature type="transmembrane region" description="Helical" evidence="1">
    <location>
        <begin position="18"/>
        <end position="37"/>
    </location>
</feature>
<evidence type="ECO:0000256" key="1">
    <source>
        <dbReference type="SAM" id="Phobius"/>
    </source>
</evidence>
<organism evidence="2 3">
    <name type="scientific">Toxocara canis</name>
    <name type="common">Canine roundworm</name>
    <dbReference type="NCBI Taxonomy" id="6265"/>
    <lineage>
        <taxon>Eukaryota</taxon>
        <taxon>Metazoa</taxon>
        <taxon>Ecdysozoa</taxon>
        <taxon>Nematoda</taxon>
        <taxon>Chromadorea</taxon>
        <taxon>Rhabditida</taxon>
        <taxon>Spirurina</taxon>
        <taxon>Ascaridomorpha</taxon>
        <taxon>Ascaridoidea</taxon>
        <taxon>Toxocaridae</taxon>
        <taxon>Toxocara</taxon>
    </lineage>
</organism>
<protein>
    <recommendedName>
        <fullName evidence="4">Transmembrane protein</fullName>
    </recommendedName>
</protein>
<comment type="caution">
    <text evidence="2">The sequence shown here is derived from an EMBL/GenBank/DDBJ whole genome shotgun (WGS) entry which is preliminary data.</text>
</comment>
<sequence length="289" mass="32808">MSDTKASRTLLEMQLRRVLVTVDAAICCLLGVALFFAPGPIGDLIFNRSTDGIHWHLLRCVGGQLLGGAFVLHKLGYSSPEFASSCYLLRFLGAALSLLLLYNSSSMTPDLIPAQYIRIAKWWCFISVIVYFLMQTISGWPLCRWFNVASPFANSLYQLDSIASIAIGSAWIAFPKWLLHRQVNVEMDESHELCGRLMGAYFITGYLVSTHAVHWKEDYQRAIAVDTRAVICISILMAQVWSQYAYREHWGGGHWIGISLFSSWTIICLLYRAYLTLNNRQDRRHVKTK</sequence>
<keyword evidence="1" id="KW-0472">Membrane</keyword>
<keyword evidence="3" id="KW-1185">Reference proteome</keyword>
<gene>
    <name evidence="2" type="ORF">Tcan_18881</name>
</gene>
<dbReference type="EMBL" id="JPKZ01001655">
    <property type="protein sequence ID" value="KHN80862.1"/>
    <property type="molecule type" value="Genomic_DNA"/>
</dbReference>
<feature type="transmembrane region" description="Helical" evidence="1">
    <location>
        <begin position="122"/>
        <end position="142"/>
    </location>
</feature>
<proteinExistence type="predicted"/>
<feature type="transmembrane region" description="Helical" evidence="1">
    <location>
        <begin position="162"/>
        <end position="179"/>
    </location>
</feature>
<dbReference type="OMA" id="WSGNHWV"/>
<feature type="transmembrane region" description="Helical" evidence="1">
    <location>
        <begin position="82"/>
        <end position="102"/>
    </location>
</feature>
<accession>A0A0B2VHA6</accession>
<dbReference type="Proteomes" id="UP000031036">
    <property type="component" value="Unassembled WGS sequence"/>
</dbReference>
<name>A0A0B2VHA6_TOXCA</name>
<keyword evidence="1" id="KW-1133">Transmembrane helix</keyword>
<dbReference type="AlphaFoldDB" id="A0A0B2VHA6"/>
<keyword evidence="1" id="KW-0812">Transmembrane</keyword>
<evidence type="ECO:0008006" key="4">
    <source>
        <dbReference type="Google" id="ProtNLM"/>
    </source>
</evidence>
<evidence type="ECO:0000313" key="2">
    <source>
        <dbReference type="EMBL" id="KHN80862.1"/>
    </source>
</evidence>
<evidence type="ECO:0000313" key="3">
    <source>
        <dbReference type="Proteomes" id="UP000031036"/>
    </source>
</evidence>
<feature type="transmembrane region" description="Helical" evidence="1">
    <location>
        <begin position="252"/>
        <end position="274"/>
    </location>
</feature>
<reference evidence="2 3" key="1">
    <citation type="submission" date="2014-11" db="EMBL/GenBank/DDBJ databases">
        <title>Genetic blueprint of the zoonotic pathogen Toxocara canis.</title>
        <authorList>
            <person name="Zhu X.-Q."/>
            <person name="Korhonen P.K."/>
            <person name="Cai H."/>
            <person name="Young N.D."/>
            <person name="Nejsum P."/>
            <person name="von Samson-Himmelstjerna G."/>
            <person name="Boag P.R."/>
            <person name="Tan P."/>
            <person name="Li Q."/>
            <person name="Min J."/>
            <person name="Yang Y."/>
            <person name="Wang X."/>
            <person name="Fang X."/>
            <person name="Hall R.S."/>
            <person name="Hofmann A."/>
            <person name="Sternberg P.W."/>
            <person name="Jex A.R."/>
            <person name="Gasser R.B."/>
        </authorList>
    </citation>
    <scope>NUCLEOTIDE SEQUENCE [LARGE SCALE GENOMIC DNA]</scope>
    <source>
        <strain evidence="2">PN_DK_2014</strain>
    </source>
</reference>